<keyword evidence="3" id="KW-1185">Reference proteome</keyword>
<evidence type="ECO:0000313" key="3">
    <source>
        <dbReference type="Proteomes" id="UP000008021"/>
    </source>
</evidence>
<evidence type="ECO:0000256" key="1">
    <source>
        <dbReference type="SAM" id="MobiDB-lite"/>
    </source>
</evidence>
<reference evidence="2" key="1">
    <citation type="submission" date="2015-04" db="UniProtKB">
        <authorList>
            <consortium name="EnsemblPlants"/>
        </authorList>
    </citation>
    <scope>IDENTIFICATION</scope>
</reference>
<reference evidence="2" key="2">
    <citation type="submission" date="2018-05" db="EMBL/GenBank/DDBJ databases">
        <title>OmerRS3 (Oryza meridionalis Reference Sequence Version 3).</title>
        <authorList>
            <person name="Zhang J."/>
            <person name="Kudrna D."/>
            <person name="Lee S."/>
            <person name="Talag J."/>
            <person name="Welchert J."/>
            <person name="Wing R.A."/>
        </authorList>
    </citation>
    <scope>NUCLEOTIDE SEQUENCE [LARGE SCALE GENOMIC DNA]</scope>
    <source>
        <strain evidence="2">cv. OR44</strain>
    </source>
</reference>
<dbReference type="Proteomes" id="UP000008021">
    <property type="component" value="Chromosome 6"/>
</dbReference>
<dbReference type="EnsemblPlants" id="OMERI06G23170.1">
    <property type="protein sequence ID" value="OMERI06G23170.1"/>
    <property type="gene ID" value="OMERI06G23170"/>
</dbReference>
<accession>A0A0E0E4L0</accession>
<proteinExistence type="predicted"/>
<dbReference type="HOGENOM" id="CLU_1848298_0_0_1"/>
<organism evidence="2">
    <name type="scientific">Oryza meridionalis</name>
    <dbReference type="NCBI Taxonomy" id="40149"/>
    <lineage>
        <taxon>Eukaryota</taxon>
        <taxon>Viridiplantae</taxon>
        <taxon>Streptophyta</taxon>
        <taxon>Embryophyta</taxon>
        <taxon>Tracheophyta</taxon>
        <taxon>Spermatophyta</taxon>
        <taxon>Magnoliopsida</taxon>
        <taxon>Liliopsida</taxon>
        <taxon>Poales</taxon>
        <taxon>Poaceae</taxon>
        <taxon>BOP clade</taxon>
        <taxon>Oryzoideae</taxon>
        <taxon>Oryzeae</taxon>
        <taxon>Oryzinae</taxon>
        <taxon>Oryza</taxon>
    </lineage>
</organism>
<dbReference type="Gramene" id="OMERI06G23170.1">
    <property type="protein sequence ID" value="OMERI06G23170.1"/>
    <property type="gene ID" value="OMERI06G23170"/>
</dbReference>
<evidence type="ECO:0000313" key="2">
    <source>
        <dbReference type="EnsemblPlants" id="OMERI06G23170.1"/>
    </source>
</evidence>
<sequence>MAVLWRGGSRMTLPMGRGVTQLPLGSGDQVGDVVQPLSDGGLRIRVHQRMAQEGSCRLKCALRRAAVTGSGGGALGHAVTVGHPEAGRGPSLPIDRESPSAGGRGGWSPRAAPAVTRVATPAGIFTPGRDGGMYLHLFL</sequence>
<name>A0A0E0E4L0_9ORYZ</name>
<dbReference type="AlphaFoldDB" id="A0A0E0E4L0"/>
<feature type="region of interest" description="Disordered" evidence="1">
    <location>
        <begin position="82"/>
        <end position="111"/>
    </location>
</feature>
<protein>
    <submittedName>
        <fullName evidence="2">Uncharacterized protein</fullName>
    </submittedName>
</protein>